<dbReference type="EMBL" id="ADNV01000063">
    <property type="protein sequence ID" value="EFG79679.1"/>
    <property type="molecule type" value="Genomic_DNA"/>
</dbReference>
<comment type="caution">
    <text evidence="1">The sequence shown here is derived from an EMBL/GenBank/DDBJ whole genome shotgun (WGS) entry which is preliminary data.</text>
</comment>
<gene>
    <name evidence="1" type="ORF">HMPREF0591_0424</name>
</gene>
<dbReference type="Proteomes" id="UP000003653">
    <property type="component" value="Unassembled WGS sequence"/>
</dbReference>
<keyword evidence="2" id="KW-1185">Reference proteome</keyword>
<evidence type="ECO:0000313" key="2">
    <source>
        <dbReference type="Proteomes" id="UP000003653"/>
    </source>
</evidence>
<dbReference type="AlphaFoldDB" id="D5P2N0"/>
<reference evidence="1 2" key="1">
    <citation type="submission" date="2010-04" db="EMBL/GenBank/DDBJ databases">
        <authorList>
            <person name="Muzny D."/>
            <person name="Qin X."/>
            <person name="Deng J."/>
            <person name="Jiang H."/>
            <person name="Liu Y."/>
            <person name="Qu J."/>
            <person name="Song X.-Z."/>
            <person name="Zhang L."/>
            <person name="Thornton R."/>
            <person name="Coyle M."/>
            <person name="Francisco L."/>
            <person name="Jackson L."/>
            <person name="Javaid M."/>
            <person name="Korchina V."/>
            <person name="Kovar C."/>
            <person name="Mata R."/>
            <person name="Mathew T."/>
            <person name="Ngo R."/>
            <person name="Nguyen L."/>
            <person name="Nguyen N."/>
            <person name="Okwuonu G."/>
            <person name="Ongeri F."/>
            <person name="Pham C."/>
            <person name="Simmons D."/>
            <person name="Wilczek-Boney K."/>
            <person name="Hale W."/>
            <person name="Jakkamsetti A."/>
            <person name="Pham P."/>
            <person name="Ruth R."/>
            <person name="San Lucas F."/>
            <person name="Warren J."/>
            <person name="Zhang J."/>
            <person name="Zhao Z."/>
            <person name="Zhou C."/>
            <person name="Zhu D."/>
            <person name="Lee S."/>
            <person name="Bess C."/>
            <person name="Blankenburg K."/>
            <person name="Forbes L."/>
            <person name="Fu Q."/>
            <person name="Gubbala S."/>
            <person name="Hirani K."/>
            <person name="Jayaseelan J.C."/>
            <person name="Lara F."/>
            <person name="Munidasa M."/>
            <person name="Palculict T."/>
            <person name="Patil S."/>
            <person name="Pu L.-L."/>
            <person name="Saada N."/>
            <person name="Tang L."/>
            <person name="Weissenberger G."/>
            <person name="Zhu Y."/>
            <person name="Hemphill L."/>
            <person name="Shang Y."/>
            <person name="Youmans B."/>
            <person name="Ayvaz T."/>
            <person name="Ross M."/>
            <person name="Santibanez J."/>
            <person name="Aqrawi P."/>
            <person name="Gross S."/>
            <person name="Joshi V."/>
            <person name="Fowler G."/>
            <person name="Nazareth L."/>
            <person name="Reid J."/>
            <person name="Worley K."/>
            <person name="Petrosino J."/>
            <person name="Highlander S."/>
            <person name="Gibbs R."/>
        </authorList>
    </citation>
    <scope>NUCLEOTIDE SEQUENCE [LARGE SCALE GENOMIC DNA]</scope>
    <source>
        <strain evidence="1 2">ATCC BAA-614</strain>
    </source>
</reference>
<name>D5P2N0_9MYCO</name>
<sequence>MRRLLHAHGQAGDDDALSARAPRYHPACHAAAWPLVGGCDGPTRSVLLGRFRCRSRLFFRRLPGDAGSMPVGRFYSGEAPQGATWSQVTPAAG</sequence>
<accession>D5P2N0</accession>
<proteinExistence type="predicted"/>
<protein>
    <submittedName>
        <fullName evidence="1">Uncharacterized protein</fullName>
    </submittedName>
</protein>
<evidence type="ECO:0000313" key="1">
    <source>
        <dbReference type="EMBL" id="EFG79679.1"/>
    </source>
</evidence>
<dbReference type="HOGENOM" id="CLU_2396519_0_0_11"/>
<organism evidence="1 2">
    <name type="scientific">Mycobacterium parascrofulaceum ATCC BAA-614</name>
    <dbReference type="NCBI Taxonomy" id="525368"/>
    <lineage>
        <taxon>Bacteria</taxon>
        <taxon>Bacillati</taxon>
        <taxon>Actinomycetota</taxon>
        <taxon>Actinomycetes</taxon>
        <taxon>Mycobacteriales</taxon>
        <taxon>Mycobacteriaceae</taxon>
        <taxon>Mycobacterium</taxon>
        <taxon>Mycobacterium simiae complex</taxon>
    </lineage>
</organism>